<evidence type="ECO:0000313" key="2">
    <source>
        <dbReference type="Proteomes" id="UP000265520"/>
    </source>
</evidence>
<protein>
    <submittedName>
        <fullName evidence="1">Uncharacterized protein</fullName>
    </submittedName>
</protein>
<reference evidence="1 2" key="1">
    <citation type="journal article" date="2018" name="Front. Plant Sci.">
        <title>Red Clover (Trifolium pratense) and Zigzag Clover (T. medium) - A Picture of Genomic Similarities and Differences.</title>
        <authorList>
            <person name="Dluhosova J."/>
            <person name="Istvanek J."/>
            <person name="Nedelnik J."/>
            <person name="Repkova J."/>
        </authorList>
    </citation>
    <scope>NUCLEOTIDE SEQUENCE [LARGE SCALE GENOMIC DNA]</scope>
    <source>
        <strain evidence="2">cv. 10/8</strain>
        <tissue evidence="1">Leaf</tissue>
    </source>
</reference>
<keyword evidence="2" id="KW-1185">Reference proteome</keyword>
<proteinExistence type="predicted"/>
<organism evidence="1 2">
    <name type="scientific">Trifolium medium</name>
    <dbReference type="NCBI Taxonomy" id="97028"/>
    <lineage>
        <taxon>Eukaryota</taxon>
        <taxon>Viridiplantae</taxon>
        <taxon>Streptophyta</taxon>
        <taxon>Embryophyta</taxon>
        <taxon>Tracheophyta</taxon>
        <taxon>Spermatophyta</taxon>
        <taxon>Magnoliopsida</taxon>
        <taxon>eudicotyledons</taxon>
        <taxon>Gunneridae</taxon>
        <taxon>Pentapetalae</taxon>
        <taxon>rosids</taxon>
        <taxon>fabids</taxon>
        <taxon>Fabales</taxon>
        <taxon>Fabaceae</taxon>
        <taxon>Papilionoideae</taxon>
        <taxon>50 kb inversion clade</taxon>
        <taxon>NPAAA clade</taxon>
        <taxon>Hologalegina</taxon>
        <taxon>IRL clade</taxon>
        <taxon>Trifolieae</taxon>
        <taxon>Trifolium</taxon>
    </lineage>
</organism>
<feature type="non-terminal residue" evidence="1">
    <location>
        <position position="1"/>
    </location>
</feature>
<dbReference type="AlphaFoldDB" id="A0A392SJF0"/>
<dbReference type="EMBL" id="LXQA010380812">
    <property type="protein sequence ID" value="MCI48050.1"/>
    <property type="molecule type" value="Genomic_DNA"/>
</dbReference>
<evidence type="ECO:0000313" key="1">
    <source>
        <dbReference type="EMBL" id="MCI48050.1"/>
    </source>
</evidence>
<name>A0A392SJF0_9FABA</name>
<sequence length="49" mass="5757">IIKHRVHDEIMEEAHESLAVLQWHSNPIAWTYLLLLITGNSRDTDLWSC</sequence>
<comment type="caution">
    <text evidence="1">The sequence shown here is derived from an EMBL/GenBank/DDBJ whole genome shotgun (WGS) entry which is preliminary data.</text>
</comment>
<dbReference type="Proteomes" id="UP000265520">
    <property type="component" value="Unassembled WGS sequence"/>
</dbReference>
<accession>A0A392SJF0</accession>